<sequence length="542" mass="60012">MVIVREATTTPSIVSSSTDVADDVRTIAAAHVASCDRPHRVLANVGSSSWREVRRATRRIRDAAHAEAVSNAIGRDEHFVLSTISGSDVLSEALTMELLRAEAWRADVLPRAMRRAPETFATNPVLVYAVYLALHQEEWAKSVTDDVAAELCDYCQRALARLAGDTPALLDADTDSLEFRIREIEFVLSMSALGVLRGITEAMDDLALSVRSRLLDSRDVSSALVTILDTRPWTRRRRDGVLQLYVDGVWREVSKSEEWDVACRVSKCEAQAWLALRALMCDAQFSWDDRRVAAATKLRRRLNESTIDQIPVLMELASIIDRAAGLDAPPPANARGFVLEVIPSLRARVIAGGSELFEDAAKKMLEEHFNPNDSDFATRVAEEAIDIASGVSNEEAPIEDITAHTRSVVRIDVLRERRSLSSSEVSFDAILAIECYFTDDEPSEVHTKTSKTRALRRRLRFDDDARNTSLSPFDGKIRVAMDARTVAAPVRLRAGPDPRAWITVGSVQIDGFALQLRLDADRDRSSAAYRVADAYISIAAPR</sequence>
<dbReference type="PANTHER" id="PTHR13244:SF7">
    <property type="entry name" value="ZINC FINGER MYND DOMAIN-CONTAINING PROTEIN 10"/>
    <property type="match status" value="1"/>
</dbReference>
<evidence type="ECO:0000313" key="1">
    <source>
        <dbReference type="EMBL" id="OUS42356.1"/>
    </source>
</evidence>
<proteinExistence type="predicted"/>
<dbReference type="PANTHER" id="PTHR13244">
    <property type="entry name" value="ZINC FINGER MYND DOMAIN CONTAINING PROTEIN 10"/>
    <property type="match status" value="1"/>
</dbReference>
<dbReference type="eggNOG" id="ENOG502QS3F">
    <property type="taxonomic scope" value="Eukaryota"/>
</dbReference>
<protein>
    <submittedName>
        <fullName evidence="1">Uncharacterized protein</fullName>
    </submittedName>
</protein>
<accession>A0A1Y5HYJ5</accession>
<gene>
    <name evidence="1" type="ORF">BE221DRAFT_161999</name>
</gene>
<organism evidence="1">
    <name type="scientific">Ostreococcus tauri</name>
    <name type="common">Marine green alga</name>
    <dbReference type="NCBI Taxonomy" id="70448"/>
    <lineage>
        <taxon>Eukaryota</taxon>
        <taxon>Viridiplantae</taxon>
        <taxon>Chlorophyta</taxon>
        <taxon>Mamiellophyceae</taxon>
        <taxon>Mamiellales</taxon>
        <taxon>Bathycoccaceae</taxon>
        <taxon>Ostreococcus</taxon>
    </lineage>
</organism>
<dbReference type="EMBL" id="KZ155838">
    <property type="protein sequence ID" value="OUS42356.1"/>
    <property type="molecule type" value="Genomic_DNA"/>
</dbReference>
<reference evidence="1" key="1">
    <citation type="submission" date="2017-04" db="EMBL/GenBank/DDBJ databases">
        <title>Population genomics of picophytoplankton unveils novel chromosome hypervariability.</title>
        <authorList>
            <consortium name="DOE Joint Genome Institute"/>
            <person name="Blanc-Mathieu R."/>
            <person name="Krasovec M."/>
            <person name="Hebrard M."/>
            <person name="Yau S."/>
            <person name="Desgranges E."/>
            <person name="Martin J."/>
            <person name="Schackwitz W."/>
            <person name="Kuo A."/>
            <person name="Salin G."/>
            <person name="Donnadieu C."/>
            <person name="Desdevises Y."/>
            <person name="Sanchez-Ferandin S."/>
            <person name="Moreau H."/>
            <person name="Rivals E."/>
            <person name="Grigoriev I.V."/>
            <person name="Grimsley N."/>
            <person name="Eyre-Walker A."/>
            <person name="Piganeau G."/>
        </authorList>
    </citation>
    <scope>NUCLEOTIDE SEQUENCE [LARGE SCALE GENOMIC DNA]</scope>
    <source>
        <strain evidence="1">RCC 1115</strain>
    </source>
</reference>
<dbReference type="InterPro" id="IPR052298">
    <property type="entry name" value="ZMYND10"/>
</dbReference>
<dbReference type="AlphaFoldDB" id="A0A1Y5HYJ5"/>
<name>A0A1Y5HYJ5_OSTTA</name>
<dbReference type="GO" id="GO:0005737">
    <property type="term" value="C:cytoplasm"/>
    <property type="evidence" value="ECO:0007669"/>
    <property type="project" value="TreeGrafter"/>
</dbReference>
<dbReference type="Proteomes" id="UP000195557">
    <property type="component" value="Unassembled WGS sequence"/>
</dbReference>